<comment type="caution">
    <text evidence="1">The sequence shown here is derived from an EMBL/GenBank/DDBJ whole genome shotgun (WGS) entry which is preliminary data.</text>
</comment>
<gene>
    <name evidence="1" type="ORF">LNINA_LOCUS859</name>
</gene>
<dbReference type="Proteomes" id="UP001497472">
    <property type="component" value="Unassembled WGS sequence"/>
</dbReference>
<organism evidence="1 2">
    <name type="scientific">Leptosia nina</name>
    <dbReference type="NCBI Taxonomy" id="320188"/>
    <lineage>
        <taxon>Eukaryota</taxon>
        <taxon>Metazoa</taxon>
        <taxon>Ecdysozoa</taxon>
        <taxon>Arthropoda</taxon>
        <taxon>Hexapoda</taxon>
        <taxon>Insecta</taxon>
        <taxon>Pterygota</taxon>
        <taxon>Neoptera</taxon>
        <taxon>Endopterygota</taxon>
        <taxon>Lepidoptera</taxon>
        <taxon>Glossata</taxon>
        <taxon>Ditrysia</taxon>
        <taxon>Papilionoidea</taxon>
        <taxon>Pieridae</taxon>
        <taxon>Pierinae</taxon>
        <taxon>Leptosia</taxon>
    </lineage>
</organism>
<evidence type="ECO:0000313" key="2">
    <source>
        <dbReference type="Proteomes" id="UP001497472"/>
    </source>
</evidence>
<name>A0AAV1IWZ0_9NEOP</name>
<reference evidence="1 2" key="1">
    <citation type="submission" date="2023-11" db="EMBL/GenBank/DDBJ databases">
        <authorList>
            <person name="Okamura Y."/>
        </authorList>
    </citation>
    <scope>NUCLEOTIDE SEQUENCE [LARGE SCALE GENOMIC DNA]</scope>
</reference>
<dbReference type="EMBL" id="CAVLEF010000001">
    <property type="protein sequence ID" value="CAK1540838.1"/>
    <property type="molecule type" value="Genomic_DNA"/>
</dbReference>
<proteinExistence type="predicted"/>
<evidence type="ECO:0000313" key="1">
    <source>
        <dbReference type="EMBL" id="CAK1540838.1"/>
    </source>
</evidence>
<sequence>MLETKHFEIARRGLGPKSSLFHRARSAIGDLFYERSRNTIKGMGHGPRATRREKNAMPITEELVRSLVGHRGPHRYNIVFDICLAAGFLIEWMRHSVQNSSTTQTLLIAPFRRCHFTSTSSKSSDRTTPWQRIHLETRCLHVLCDCPTSIFEAEAENGRLLDESPQYETCRYHRRVSFYECKIEIVTHSMSVSKDFQLVVVLEVVLVETAITSLPMNLVTGLRKIANEG</sequence>
<accession>A0AAV1IWZ0</accession>
<dbReference type="AlphaFoldDB" id="A0AAV1IWZ0"/>
<protein>
    <submittedName>
        <fullName evidence="1">Uncharacterized protein</fullName>
    </submittedName>
</protein>
<keyword evidence="2" id="KW-1185">Reference proteome</keyword>